<dbReference type="PROSITE" id="PS01055">
    <property type="entry name" value="DNA_LIGASE_N1"/>
    <property type="match status" value="1"/>
</dbReference>
<feature type="binding site" evidence="11">
    <location>
        <position position="406"/>
    </location>
    <ligand>
        <name>Zn(2+)</name>
        <dbReference type="ChEBI" id="CHEBI:29105"/>
    </ligand>
</feature>
<dbReference type="PANTHER" id="PTHR23389">
    <property type="entry name" value="CHROMOSOME TRANSMISSION FIDELITY FACTOR 18"/>
    <property type="match status" value="1"/>
</dbReference>
<evidence type="ECO:0000256" key="5">
    <source>
        <dbReference type="ARBA" id="ARBA00022763"/>
    </source>
</evidence>
<comment type="cofactor">
    <cofactor evidence="11">
        <name>Mg(2+)</name>
        <dbReference type="ChEBI" id="CHEBI:18420"/>
    </cofactor>
    <cofactor evidence="11">
        <name>Mn(2+)</name>
        <dbReference type="ChEBI" id="CHEBI:29035"/>
    </cofactor>
</comment>
<evidence type="ECO:0000256" key="9">
    <source>
        <dbReference type="ARBA" id="ARBA00023204"/>
    </source>
</evidence>
<keyword evidence="3 11" id="KW-0235">DNA replication</keyword>
<dbReference type="Gene3D" id="3.30.470.30">
    <property type="entry name" value="DNA ligase/mRNA capping enzyme"/>
    <property type="match status" value="1"/>
</dbReference>
<feature type="binding site" evidence="11">
    <location>
        <position position="173"/>
    </location>
    <ligand>
        <name>NAD(+)</name>
        <dbReference type="ChEBI" id="CHEBI:57540"/>
    </ligand>
</feature>
<dbReference type="SUPFAM" id="SSF50249">
    <property type="entry name" value="Nucleic acid-binding proteins"/>
    <property type="match status" value="1"/>
</dbReference>
<dbReference type="Gene3D" id="1.10.150.20">
    <property type="entry name" value="5' to 3' exonuclease, C-terminal subdomain"/>
    <property type="match status" value="2"/>
</dbReference>
<dbReference type="Gene3D" id="2.40.50.140">
    <property type="entry name" value="Nucleic acid-binding proteins"/>
    <property type="match status" value="1"/>
</dbReference>
<evidence type="ECO:0000256" key="1">
    <source>
        <dbReference type="ARBA" id="ARBA00004067"/>
    </source>
</evidence>
<keyword evidence="4 11" id="KW-0479">Metal-binding</keyword>
<keyword evidence="15" id="KW-1185">Reference proteome</keyword>
<dbReference type="InterPro" id="IPR013839">
    <property type="entry name" value="DNAligase_adenylation"/>
</dbReference>
<feature type="binding site" evidence="11">
    <location>
        <position position="114"/>
    </location>
    <ligand>
        <name>NAD(+)</name>
        <dbReference type="ChEBI" id="CHEBI:57540"/>
    </ligand>
</feature>
<dbReference type="EMBL" id="BNAG01000003">
    <property type="protein sequence ID" value="GHE68322.1"/>
    <property type="molecule type" value="Genomic_DNA"/>
</dbReference>
<dbReference type="InterPro" id="IPR001357">
    <property type="entry name" value="BRCT_dom"/>
</dbReference>
<dbReference type="CDD" id="cd00114">
    <property type="entry name" value="LIGANc"/>
    <property type="match status" value="1"/>
</dbReference>
<organism evidence="14 15">
    <name type="scientific">Roseivirga thermotolerans</name>
    <dbReference type="NCBI Taxonomy" id="1758176"/>
    <lineage>
        <taxon>Bacteria</taxon>
        <taxon>Pseudomonadati</taxon>
        <taxon>Bacteroidota</taxon>
        <taxon>Cytophagia</taxon>
        <taxon>Cytophagales</taxon>
        <taxon>Roseivirgaceae</taxon>
        <taxon>Roseivirga</taxon>
    </lineage>
</organism>
<dbReference type="PROSITE" id="PS01056">
    <property type="entry name" value="DNA_LIGASE_N2"/>
    <property type="match status" value="1"/>
</dbReference>
<dbReference type="SUPFAM" id="SSF56091">
    <property type="entry name" value="DNA ligase/mRNA capping enzyme, catalytic domain"/>
    <property type="match status" value="1"/>
</dbReference>
<feature type="binding site" evidence="11">
    <location>
        <position position="424"/>
    </location>
    <ligand>
        <name>Zn(2+)</name>
        <dbReference type="ChEBI" id="CHEBI:29105"/>
    </ligand>
</feature>
<dbReference type="InterPro" id="IPR036420">
    <property type="entry name" value="BRCT_dom_sf"/>
</dbReference>
<dbReference type="EC" id="6.5.1.2" evidence="11 12"/>
<dbReference type="Gene3D" id="1.10.287.610">
    <property type="entry name" value="Helix hairpin bin"/>
    <property type="match status" value="1"/>
</dbReference>
<feature type="binding site" evidence="11">
    <location>
        <position position="288"/>
    </location>
    <ligand>
        <name>NAD(+)</name>
        <dbReference type="ChEBI" id="CHEBI:57540"/>
    </ligand>
</feature>
<name>A0ABQ3IAM6_9BACT</name>
<dbReference type="SUPFAM" id="SSF52113">
    <property type="entry name" value="BRCT domain"/>
    <property type="match status" value="1"/>
</dbReference>
<dbReference type="InterPro" id="IPR013840">
    <property type="entry name" value="DNAligase_N"/>
</dbReference>
<dbReference type="InterPro" id="IPR033136">
    <property type="entry name" value="DNA_ligase_CS"/>
</dbReference>
<keyword evidence="6 11" id="KW-0862">Zinc</keyword>
<comment type="similarity">
    <text evidence="11">Belongs to the NAD-dependent DNA ligase family. LigA subfamily.</text>
</comment>
<sequence>MTEQQALSEIKKLTEQINYHNELYYQKDQPEISDFEFDQLLEQLIALENKFPQFKFEDSPSQRVGGTITKNFETVVHKYPMLSLGNTYSKEELIDWDNRVKKGLGTNEYAYFCELKFDGVALSLTYEKGILKRAVTRGDGTQGDDITANAKTIRSIPLRIGTQTPDSFEVRGEVYFPKEQFARINAERIDAGEEPLANPRNAASGTLKMQDSSVVAYRKLDCYLYSLLGESVEVNTHSESIALLEKWGFNVSQTYKRCQSIEEVLDYIAYWEIKRHELPSETDGVVIKVDSLHHQNELGFTAKSPRWAIAYKYKAESASTVLESISYQVGRTGAVTPVANLKPVLLAGTTVKRASLHNANEIERLDLRLGDTVFVEKGGEIIPKITGVDPLVRPVNSQPVSYISHCPECQTELIRKEGEANHYCPNAEGCPPQILGRIEHFIQRKAMDIDSLGSETLRGLLDKGLIHDYAGLYQLTFDDLNGLEFRIFSEKKGEYSARSLREKSASNIIKAIEESKKVPFERVLFALGIRYVGQTVAEKLARHFKTIDNLMNASLEELVAVPEIGERIAESVTDFFSHEKNQKLIADLQQAGLHFQIEETEEVSESQKLTDLSFVISGVFHQFSRDELKEKIKRNGGKVVSSISAKLDYLVAGENMGPAKLEKATQLGIKIISEDEFIQLINS</sequence>
<gene>
    <name evidence="11 14" type="primary">ligA</name>
    <name evidence="14" type="ORF">GCM10011340_25120</name>
</gene>
<dbReference type="Pfam" id="PF22745">
    <property type="entry name" value="Nlig-Ia"/>
    <property type="match status" value="1"/>
</dbReference>
<dbReference type="PROSITE" id="PS50172">
    <property type="entry name" value="BRCT"/>
    <property type="match status" value="1"/>
</dbReference>
<dbReference type="Pfam" id="PF12826">
    <property type="entry name" value="HHH_2"/>
    <property type="match status" value="1"/>
</dbReference>
<dbReference type="Pfam" id="PF00533">
    <property type="entry name" value="BRCT"/>
    <property type="match status" value="1"/>
</dbReference>
<dbReference type="SMART" id="SM00532">
    <property type="entry name" value="LIGANc"/>
    <property type="match status" value="1"/>
</dbReference>
<accession>A0ABQ3IAM6</accession>
<dbReference type="InterPro" id="IPR010994">
    <property type="entry name" value="RuvA_2-like"/>
</dbReference>
<dbReference type="GO" id="GO:0016874">
    <property type="term" value="F:ligase activity"/>
    <property type="evidence" value="ECO:0007669"/>
    <property type="project" value="UniProtKB-KW"/>
</dbReference>
<keyword evidence="11" id="KW-0464">Manganese</keyword>
<evidence type="ECO:0000256" key="6">
    <source>
        <dbReference type="ARBA" id="ARBA00022833"/>
    </source>
</evidence>
<dbReference type="InterPro" id="IPR018239">
    <property type="entry name" value="DNA_ligase_AS"/>
</dbReference>
<feature type="active site" description="N6-AMP-lysine intermediate" evidence="11">
    <location>
        <position position="116"/>
    </location>
</feature>
<feature type="binding site" evidence="11">
    <location>
        <position position="137"/>
    </location>
    <ligand>
        <name>NAD(+)</name>
        <dbReference type="ChEBI" id="CHEBI:57540"/>
    </ligand>
</feature>
<dbReference type="NCBIfam" id="TIGR00575">
    <property type="entry name" value="dnlj"/>
    <property type="match status" value="1"/>
</dbReference>
<feature type="binding site" evidence="11">
    <location>
        <begin position="83"/>
        <end position="84"/>
    </location>
    <ligand>
        <name>NAD(+)</name>
        <dbReference type="ChEBI" id="CHEBI:57540"/>
    </ligand>
</feature>
<dbReference type="PIRSF" id="PIRSF001604">
    <property type="entry name" value="LigA"/>
    <property type="match status" value="1"/>
</dbReference>
<evidence type="ECO:0000256" key="4">
    <source>
        <dbReference type="ARBA" id="ARBA00022723"/>
    </source>
</evidence>
<evidence type="ECO:0000256" key="8">
    <source>
        <dbReference type="ARBA" id="ARBA00023027"/>
    </source>
</evidence>
<comment type="caution">
    <text evidence="14">The sequence shown here is derived from an EMBL/GenBank/DDBJ whole genome shotgun (WGS) entry which is preliminary data.</text>
</comment>
<dbReference type="NCBIfam" id="NF005932">
    <property type="entry name" value="PRK07956.1"/>
    <property type="match status" value="1"/>
</dbReference>
<dbReference type="HAMAP" id="MF_01588">
    <property type="entry name" value="DNA_ligase_A"/>
    <property type="match status" value="1"/>
</dbReference>
<dbReference type="SUPFAM" id="SSF47781">
    <property type="entry name" value="RuvA domain 2-like"/>
    <property type="match status" value="1"/>
</dbReference>
<protein>
    <recommendedName>
        <fullName evidence="11 12">DNA ligase</fullName>
        <ecNumber evidence="11 12">6.5.1.2</ecNumber>
    </recommendedName>
    <alternativeName>
        <fullName evidence="11">Polydeoxyribonucleotide synthase [NAD(+)]</fullName>
    </alternativeName>
</protein>
<keyword evidence="8 11" id="KW-0520">NAD</keyword>
<keyword evidence="2 11" id="KW-0436">Ligase</keyword>
<evidence type="ECO:0000256" key="11">
    <source>
        <dbReference type="HAMAP-Rule" id="MF_01588"/>
    </source>
</evidence>
<feature type="binding site" evidence="11">
    <location>
        <position position="430"/>
    </location>
    <ligand>
        <name>Zn(2+)</name>
        <dbReference type="ChEBI" id="CHEBI:29105"/>
    </ligand>
</feature>
<dbReference type="Pfam" id="PF01653">
    <property type="entry name" value="DNA_ligase_aden"/>
    <property type="match status" value="1"/>
</dbReference>
<dbReference type="Gene3D" id="6.20.10.30">
    <property type="match status" value="1"/>
</dbReference>
<evidence type="ECO:0000256" key="3">
    <source>
        <dbReference type="ARBA" id="ARBA00022705"/>
    </source>
</evidence>
<evidence type="ECO:0000256" key="7">
    <source>
        <dbReference type="ARBA" id="ARBA00022842"/>
    </source>
</evidence>
<reference evidence="15" key="1">
    <citation type="journal article" date="2019" name="Int. J. Syst. Evol. Microbiol.">
        <title>The Global Catalogue of Microorganisms (GCM) 10K type strain sequencing project: providing services to taxonomists for standard genome sequencing and annotation.</title>
        <authorList>
            <consortium name="The Broad Institute Genomics Platform"/>
            <consortium name="The Broad Institute Genome Sequencing Center for Infectious Disease"/>
            <person name="Wu L."/>
            <person name="Ma J."/>
        </authorList>
    </citation>
    <scope>NUCLEOTIDE SEQUENCE [LARGE SCALE GENOMIC DNA]</scope>
    <source>
        <strain evidence="15">CGMCC 1.15111</strain>
    </source>
</reference>
<keyword evidence="9 11" id="KW-0234">DNA repair</keyword>
<comment type="function">
    <text evidence="1 11">DNA ligase that catalyzes the formation of phosphodiester linkages between 5'-phosphoryl and 3'-hydroxyl groups in double-stranded DNA using NAD as a coenzyme and as the energy source for the reaction. It is essential for DNA replication and repair of damaged DNA.</text>
</comment>
<feature type="binding site" evidence="11">
    <location>
        <position position="409"/>
    </location>
    <ligand>
        <name>Zn(2+)</name>
        <dbReference type="ChEBI" id="CHEBI:29105"/>
    </ligand>
</feature>
<dbReference type="PANTHER" id="PTHR23389:SF9">
    <property type="entry name" value="DNA LIGASE"/>
    <property type="match status" value="1"/>
</dbReference>
<dbReference type="InterPro" id="IPR001679">
    <property type="entry name" value="DNA_ligase"/>
</dbReference>
<evidence type="ECO:0000256" key="10">
    <source>
        <dbReference type="ARBA" id="ARBA00034005"/>
    </source>
</evidence>
<evidence type="ECO:0000313" key="15">
    <source>
        <dbReference type="Proteomes" id="UP000658258"/>
    </source>
</evidence>
<dbReference type="Gene3D" id="3.40.50.10190">
    <property type="entry name" value="BRCT domain"/>
    <property type="match status" value="1"/>
</dbReference>
<dbReference type="InterPro" id="IPR004149">
    <property type="entry name" value="Znf_DNAligase_C4"/>
</dbReference>
<feature type="domain" description="BRCT" evidence="13">
    <location>
        <begin position="604"/>
        <end position="683"/>
    </location>
</feature>
<evidence type="ECO:0000259" key="13">
    <source>
        <dbReference type="PROSITE" id="PS50172"/>
    </source>
</evidence>
<keyword evidence="7 11" id="KW-0460">Magnesium</keyword>
<dbReference type="RefSeq" id="WP_189630606.1">
    <property type="nucleotide sequence ID" value="NZ_BNAG01000003.1"/>
</dbReference>
<comment type="catalytic activity">
    <reaction evidence="10 11 12">
        <text>NAD(+) + (deoxyribonucleotide)n-3'-hydroxyl + 5'-phospho-(deoxyribonucleotide)m = (deoxyribonucleotide)n+m + AMP + beta-nicotinamide D-nucleotide.</text>
        <dbReference type="EC" id="6.5.1.2"/>
    </reaction>
</comment>
<proteinExistence type="inferred from homology"/>
<dbReference type="InterPro" id="IPR012340">
    <property type="entry name" value="NA-bd_OB-fold"/>
</dbReference>
<dbReference type="InterPro" id="IPR041663">
    <property type="entry name" value="DisA/LigA_HHH"/>
</dbReference>
<feature type="binding site" evidence="11">
    <location>
        <begin position="34"/>
        <end position="38"/>
    </location>
    <ligand>
        <name>NAD(+)</name>
        <dbReference type="ChEBI" id="CHEBI:57540"/>
    </ligand>
</feature>
<dbReference type="Proteomes" id="UP000658258">
    <property type="component" value="Unassembled WGS sequence"/>
</dbReference>
<dbReference type="Pfam" id="PF03119">
    <property type="entry name" value="DNA_ligase_ZBD"/>
    <property type="match status" value="1"/>
</dbReference>
<feature type="binding site" evidence="11">
    <location>
        <position position="312"/>
    </location>
    <ligand>
        <name>NAD(+)</name>
        <dbReference type="ChEBI" id="CHEBI:57540"/>
    </ligand>
</feature>
<dbReference type="Pfam" id="PF03120">
    <property type="entry name" value="OB_DNA_ligase"/>
    <property type="match status" value="1"/>
</dbReference>
<evidence type="ECO:0000313" key="14">
    <source>
        <dbReference type="EMBL" id="GHE68322.1"/>
    </source>
</evidence>
<evidence type="ECO:0000256" key="2">
    <source>
        <dbReference type="ARBA" id="ARBA00022598"/>
    </source>
</evidence>
<keyword evidence="5 11" id="KW-0227">DNA damage</keyword>
<dbReference type="SMART" id="SM00292">
    <property type="entry name" value="BRCT"/>
    <property type="match status" value="1"/>
</dbReference>
<evidence type="ECO:0000256" key="12">
    <source>
        <dbReference type="RuleBase" id="RU000618"/>
    </source>
</evidence>
<dbReference type="InterPro" id="IPR004150">
    <property type="entry name" value="NAD_DNA_ligase_OB"/>
</dbReference>